<gene>
    <name evidence="12" type="ORF">KSP39_PZI023045</name>
</gene>
<keyword evidence="3" id="KW-0813">Transport</keyword>
<feature type="compositionally biased region" description="Basic residues" evidence="10">
    <location>
        <begin position="1"/>
        <end position="11"/>
    </location>
</feature>
<keyword evidence="7" id="KW-0472">Membrane</keyword>
<keyword evidence="5" id="KW-0653">Protein transport</keyword>
<feature type="region of interest" description="Disordered" evidence="10">
    <location>
        <begin position="1"/>
        <end position="26"/>
    </location>
</feature>
<dbReference type="AlphaFoldDB" id="A0AAP0FV45"/>
<evidence type="ECO:0000256" key="3">
    <source>
        <dbReference type="ARBA" id="ARBA00022448"/>
    </source>
</evidence>
<dbReference type="FunFam" id="3.30.1520.10:FF:000060">
    <property type="entry name" value="Phox (PX) domain-containing protein"/>
    <property type="match status" value="1"/>
</dbReference>
<evidence type="ECO:0000256" key="4">
    <source>
        <dbReference type="ARBA" id="ARBA00022490"/>
    </source>
</evidence>
<dbReference type="PROSITE" id="PS50195">
    <property type="entry name" value="PX"/>
    <property type="match status" value="1"/>
</dbReference>
<comment type="function">
    <text evidence="8">Acts as an effector of RABF2A and RABF2B. Involved in vacuolar transport of storage proteins. Regulates membrane trafficking to protein storage vacuoles (PSVs). Binds specifically to phosphatidylinositol 3-monophosphate (PtdIns3P).</text>
</comment>
<feature type="compositionally biased region" description="Low complexity" evidence="10">
    <location>
        <begin position="263"/>
        <end position="280"/>
    </location>
</feature>
<name>A0AAP0FV45_9ASPA</name>
<evidence type="ECO:0000313" key="12">
    <source>
        <dbReference type="EMBL" id="KAK8916381.1"/>
    </source>
</evidence>
<dbReference type="GO" id="GO:0035091">
    <property type="term" value="F:phosphatidylinositol binding"/>
    <property type="evidence" value="ECO:0007669"/>
    <property type="project" value="InterPro"/>
</dbReference>
<evidence type="ECO:0000256" key="7">
    <source>
        <dbReference type="ARBA" id="ARBA00023136"/>
    </source>
</evidence>
<evidence type="ECO:0000256" key="10">
    <source>
        <dbReference type="SAM" id="MobiDB-lite"/>
    </source>
</evidence>
<evidence type="ECO:0000256" key="9">
    <source>
        <dbReference type="SAM" id="Coils"/>
    </source>
</evidence>
<feature type="coiled-coil region" evidence="9">
    <location>
        <begin position="532"/>
        <end position="559"/>
    </location>
</feature>
<dbReference type="Proteomes" id="UP001418222">
    <property type="component" value="Unassembled WGS sequence"/>
</dbReference>
<feature type="coiled-coil region" evidence="9">
    <location>
        <begin position="408"/>
        <end position="471"/>
    </location>
</feature>
<evidence type="ECO:0000256" key="8">
    <source>
        <dbReference type="ARBA" id="ARBA00055681"/>
    </source>
</evidence>
<evidence type="ECO:0000256" key="6">
    <source>
        <dbReference type="ARBA" id="ARBA00023054"/>
    </source>
</evidence>
<evidence type="ECO:0000313" key="13">
    <source>
        <dbReference type="Proteomes" id="UP001418222"/>
    </source>
</evidence>
<dbReference type="Gene3D" id="3.30.1520.10">
    <property type="entry name" value="Phox-like domain"/>
    <property type="match status" value="1"/>
</dbReference>
<keyword evidence="6 9" id="KW-0175">Coiled coil</keyword>
<dbReference type="InterPro" id="IPR044588">
    <property type="entry name" value="EREX-like"/>
</dbReference>
<keyword evidence="4" id="KW-0963">Cytoplasm</keyword>
<dbReference type="GO" id="GO:0010008">
    <property type="term" value="C:endosome membrane"/>
    <property type="evidence" value="ECO:0007669"/>
    <property type="project" value="UniProtKB-SubCell"/>
</dbReference>
<dbReference type="PANTHER" id="PTHR46856">
    <property type="entry name" value="PX DOMAIN-CONTAINING PROTEIN EREL1-RELATED"/>
    <property type="match status" value="1"/>
</dbReference>
<dbReference type="InterPro" id="IPR001683">
    <property type="entry name" value="PX_dom"/>
</dbReference>
<dbReference type="Pfam" id="PF00787">
    <property type="entry name" value="PX"/>
    <property type="match status" value="1"/>
</dbReference>
<dbReference type="PANTHER" id="PTHR46856:SF1">
    <property type="entry name" value="PX DOMAIN-CONTAINING PROTEIN EREL1-RELATED"/>
    <property type="match status" value="1"/>
</dbReference>
<comment type="caution">
    <text evidence="12">The sequence shown here is derived from an EMBL/GenBank/DDBJ whole genome shotgun (WGS) entry which is preliminary data.</text>
</comment>
<dbReference type="GO" id="GO:0015031">
    <property type="term" value="P:protein transport"/>
    <property type="evidence" value="ECO:0007669"/>
    <property type="project" value="UniProtKB-KW"/>
</dbReference>
<proteinExistence type="predicted"/>
<dbReference type="GO" id="GO:0005829">
    <property type="term" value="C:cytosol"/>
    <property type="evidence" value="ECO:0007669"/>
    <property type="project" value="UniProtKB-SubCell"/>
</dbReference>
<protein>
    <recommendedName>
        <fullName evidence="11">PX domain-containing protein</fullName>
    </recommendedName>
</protein>
<evidence type="ECO:0000256" key="2">
    <source>
        <dbReference type="ARBA" id="ARBA00004514"/>
    </source>
</evidence>
<accession>A0AAP0FV45</accession>
<dbReference type="SMART" id="SM00312">
    <property type="entry name" value="PX"/>
    <property type="match status" value="1"/>
</dbReference>
<dbReference type="SUPFAM" id="SSF64268">
    <property type="entry name" value="PX domain"/>
    <property type="match status" value="1"/>
</dbReference>
<keyword evidence="13" id="KW-1185">Reference proteome</keyword>
<organism evidence="12 13">
    <name type="scientific">Platanthera zijinensis</name>
    <dbReference type="NCBI Taxonomy" id="2320716"/>
    <lineage>
        <taxon>Eukaryota</taxon>
        <taxon>Viridiplantae</taxon>
        <taxon>Streptophyta</taxon>
        <taxon>Embryophyta</taxon>
        <taxon>Tracheophyta</taxon>
        <taxon>Spermatophyta</taxon>
        <taxon>Magnoliopsida</taxon>
        <taxon>Liliopsida</taxon>
        <taxon>Asparagales</taxon>
        <taxon>Orchidaceae</taxon>
        <taxon>Orchidoideae</taxon>
        <taxon>Orchideae</taxon>
        <taxon>Orchidinae</taxon>
        <taxon>Platanthera</taxon>
    </lineage>
</organism>
<evidence type="ECO:0000259" key="11">
    <source>
        <dbReference type="PROSITE" id="PS50195"/>
    </source>
</evidence>
<sequence length="718" mass="80618">MPRSSPPKHRHDGTSPLPLGMDWSPPPRKWEGRNTIWPHDSRTGWSYCVMIPSWKVQAGSGASNDTLLNPIIFYRIKVGIQSPEGASSSHDTLRRFSDFLKLFSSLKRVFSKKAIPPAPPKHTLLRINSSRLLLEERRRALEEWIGKLLSDIDLSRSAPVATFLELEAAARSSFQDANDLTLGASNSGDAPSLLASNLTRSSSSTVLVEYSAIDTKSLSVASDVANDIAFDNSDAGDLSNGIMGVASILDQPEDFLSGSLPQSKDSTSSGGDSSYRNSSKQSFLLRDRVDFTSDQDHDKLSYHSRRLSIDSIGSDASSVRASEQSESGFTSSVWDVSNNLSGGVAIPMTMDVLSNRETHLASDAQILLPIDQRHNLNRFLLNLQHRLVTARTDMEDVISRLNQEITVKEYLTSKVQDLEVELEVTKQRNKENLQQAIVLERERFTQTQWDMDELHRKYLELESKFKFEQSEMIRLNSENTSASSEREILHQELSAKHEQIVKFERDFDHLEKKSKADIKILVKEVKFLRNSQAELKEMLNHSTKEKADLERELQNKSQTWAFAKARKKKLLYECEILYHQLKESSVNFLNAEEDRFTVDPSSLPDALGLLTTSDNRIGLLIAEAQLLAQEDEEVSFDPAKMKTAGSPEDVIAINGDDPATGDEGMRRMLINSLLDNAKLRKQANSIFRCALKAYIELGKGDGDEASSRKTILNRFLQR</sequence>
<comment type="subcellular location">
    <subcellularLocation>
        <location evidence="2">Cytoplasm</location>
        <location evidence="2">Cytosol</location>
    </subcellularLocation>
    <subcellularLocation>
        <location evidence="1">Endosome membrane</location>
        <topology evidence="1">Peripheral membrane protein</topology>
    </subcellularLocation>
</comment>
<feature type="domain" description="PX" evidence="11">
    <location>
        <begin position="52"/>
        <end position="171"/>
    </location>
</feature>
<dbReference type="InterPro" id="IPR036871">
    <property type="entry name" value="PX_dom_sf"/>
</dbReference>
<dbReference type="EMBL" id="JBBWWQ010000020">
    <property type="protein sequence ID" value="KAK8916381.1"/>
    <property type="molecule type" value="Genomic_DNA"/>
</dbReference>
<reference evidence="12 13" key="1">
    <citation type="journal article" date="2022" name="Nat. Plants">
        <title>Genomes of leafy and leafless Platanthera orchids illuminate the evolution of mycoheterotrophy.</title>
        <authorList>
            <person name="Li M.H."/>
            <person name="Liu K.W."/>
            <person name="Li Z."/>
            <person name="Lu H.C."/>
            <person name="Ye Q.L."/>
            <person name="Zhang D."/>
            <person name="Wang J.Y."/>
            <person name="Li Y.F."/>
            <person name="Zhong Z.M."/>
            <person name="Liu X."/>
            <person name="Yu X."/>
            <person name="Liu D.K."/>
            <person name="Tu X.D."/>
            <person name="Liu B."/>
            <person name="Hao Y."/>
            <person name="Liao X.Y."/>
            <person name="Jiang Y.T."/>
            <person name="Sun W.H."/>
            <person name="Chen J."/>
            <person name="Chen Y.Q."/>
            <person name="Ai Y."/>
            <person name="Zhai J.W."/>
            <person name="Wu S.S."/>
            <person name="Zhou Z."/>
            <person name="Hsiao Y.Y."/>
            <person name="Wu W.L."/>
            <person name="Chen Y.Y."/>
            <person name="Lin Y.F."/>
            <person name="Hsu J.L."/>
            <person name="Li C.Y."/>
            <person name="Wang Z.W."/>
            <person name="Zhao X."/>
            <person name="Zhong W.Y."/>
            <person name="Ma X.K."/>
            <person name="Ma L."/>
            <person name="Huang J."/>
            <person name="Chen G.Z."/>
            <person name="Huang M.Z."/>
            <person name="Huang L."/>
            <person name="Peng D.H."/>
            <person name="Luo Y.B."/>
            <person name="Zou S.Q."/>
            <person name="Chen S.P."/>
            <person name="Lan S."/>
            <person name="Tsai W.C."/>
            <person name="Van de Peer Y."/>
            <person name="Liu Z.J."/>
        </authorList>
    </citation>
    <scope>NUCLEOTIDE SEQUENCE [LARGE SCALE GENOMIC DNA]</scope>
    <source>
        <strain evidence="12">Lor287</strain>
    </source>
</reference>
<evidence type="ECO:0000256" key="1">
    <source>
        <dbReference type="ARBA" id="ARBA00004481"/>
    </source>
</evidence>
<feature type="region of interest" description="Disordered" evidence="10">
    <location>
        <begin position="256"/>
        <end position="280"/>
    </location>
</feature>
<evidence type="ECO:0000256" key="5">
    <source>
        <dbReference type="ARBA" id="ARBA00022927"/>
    </source>
</evidence>